<comment type="catalytic activity">
    <reaction evidence="6">
        <text>N-acetyl-alpha-D-glucosamine 1-phosphate + UTP + H(+) = UDP-N-acetyl-alpha-D-glucosamine + diphosphate</text>
        <dbReference type="Rhea" id="RHEA:13509"/>
        <dbReference type="ChEBI" id="CHEBI:15378"/>
        <dbReference type="ChEBI" id="CHEBI:33019"/>
        <dbReference type="ChEBI" id="CHEBI:46398"/>
        <dbReference type="ChEBI" id="CHEBI:57705"/>
        <dbReference type="ChEBI" id="CHEBI:57776"/>
        <dbReference type="EC" id="2.7.7.23"/>
    </reaction>
</comment>
<gene>
    <name evidence="7" type="primary">QRI1</name>
    <name evidence="7" type="ORF">DEBR0S3_01684G</name>
</gene>
<protein>
    <recommendedName>
        <fullName evidence="3">UDP-N-acetylglucosamine diphosphorylase</fullName>
        <ecNumber evidence="3">2.7.7.23</ecNumber>
    </recommendedName>
</protein>
<evidence type="ECO:0000256" key="2">
    <source>
        <dbReference type="ARBA" id="ARBA00010401"/>
    </source>
</evidence>
<name>A0A3F2Y7I5_DEKBR</name>
<dbReference type="Pfam" id="PF01704">
    <property type="entry name" value="UDPGP"/>
    <property type="match status" value="1"/>
</dbReference>
<evidence type="ECO:0000256" key="5">
    <source>
        <dbReference type="ARBA" id="ARBA00022695"/>
    </source>
</evidence>
<keyword evidence="4" id="KW-0808">Transferase</keyword>
<proteinExistence type="inferred from homology"/>
<evidence type="ECO:0000313" key="8">
    <source>
        <dbReference type="Proteomes" id="UP000478008"/>
    </source>
</evidence>
<dbReference type="PANTHER" id="PTHR11952:SF2">
    <property type="entry name" value="LD24639P"/>
    <property type="match status" value="1"/>
</dbReference>
<dbReference type="PANTHER" id="PTHR11952">
    <property type="entry name" value="UDP- GLUCOSE PYROPHOSPHORYLASE"/>
    <property type="match status" value="1"/>
</dbReference>
<dbReference type="InterPro" id="IPR002618">
    <property type="entry name" value="UDPGP_fam"/>
</dbReference>
<dbReference type="STRING" id="5007.A0A3F2Y7I5"/>
<dbReference type="EC" id="2.7.7.23" evidence="3"/>
<dbReference type="SUPFAM" id="SSF53448">
    <property type="entry name" value="Nucleotide-diphospho-sugar transferases"/>
    <property type="match status" value="1"/>
</dbReference>
<reference evidence="7 8" key="1">
    <citation type="submission" date="2019-07" db="EMBL/GenBank/DDBJ databases">
        <authorList>
            <person name="Friedrich A."/>
            <person name="Schacherer J."/>
        </authorList>
    </citation>
    <scope>NUCLEOTIDE SEQUENCE [LARGE SCALE GENOMIC DNA]</scope>
</reference>
<keyword evidence="5" id="KW-0548">Nucleotidyltransferase</keyword>
<dbReference type="GO" id="GO:0006048">
    <property type="term" value="P:UDP-N-acetylglucosamine biosynthetic process"/>
    <property type="evidence" value="ECO:0007669"/>
    <property type="project" value="TreeGrafter"/>
</dbReference>
<accession>A0A3F2Y7I5</accession>
<evidence type="ECO:0000256" key="1">
    <source>
        <dbReference type="ARBA" id="ARBA00005208"/>
    </source>
</evidence>
<dbReference type="AlphaFoldDB" id="A0A3F2Y7I5"/>
<dbReference type="Gene3D" id="3.90.550.10">
    <property type="entry name" value="Spore Coat Polysaccharide Biosynthesis Protein SpsA, Chain A"/>
    <property type="match status" value="1"/>
</dbReference>
<dbReference type="EMBL" id="CABFWN010000003">
    <property type="protein sequence ID" value="VUG18074.1"/>
    <property type="molecule type" value="Genomic_DNA"/>
</dbReference>
<comment type="pathway">
    <text evidence="1">Nucleotide-sugar biosynthesis; UDP-N-acetyl-alpha-D-glucosamine biosynthesis; UDP-N-acetyl-alpha-D-glucosamine from N-acetyl-alpha-D-glucosamine 1-phosphate: step 1/1.</text>
</comment>
<evidence type="ECO:0000313" key="7">
    <source>
        <dbReference type="EMBL" id="VUG18074.1"/>
    </source>
</evidence>
<evidence type="ECO:0000256" key="4">
    <source>
        <dbReference type="ARBA" id="ARBA00022679"/>
    </source>
</evidence>
<dbReference type="OMA" id="YFQVDNP"/>
<comment type="similarity">
    <text evidence="2">Belongs to the UDPGP type 1 family.</text>
</comment>
<dbReference type="InterPro" id="IPR039741">
    <property type="entry name" value="UDP-sugar_pyrophosphorylase"/>
</dbReference>
<organism evidence="7 8">
    <name type="scientific">Dekkera bruxellensis</name>
    <name type="common">Brettanomyces custersii</name>
    <dbReference type="NCBI Taxonomy" id="5007"/>
    <lineage>
        <taxon>Eukaryota</taxon>
        <taxon>Fungi</taxon>
        <taxon>Dikarya</taxon>
        <taxon>Ascomycota</taxon>
        <taxon>Saccharomycotina</taxon>
        <taxon>Pichiomycetes</taxon>
        <taxon>Pichiales</taxon>
        <taxon>Pichiaceae</taxon>
        <taxon>Brettanomyces</taxon>
    </lineage>
</organism>
<evidence type="ECO:0000256" key="6">
    <source>
        <dbReference type="ARBA" id="ARBA00048493"/>
    </source>
</evidence>
<keyword evidence="8" id="KW-1185">Reference proteome</keyword>
<dbReference type="Proteomes" id="UP000478008">
    <property type="component" value="Unassembled WGS sequence"/>
</dbReference>
<dbReference type="GO" id="GO:0003977">
    <property type="term" value="F:UDP-N-acetylglucosamine diphosphorylase activity"/>
    <property type="evidence" value="ECO:0007669"/>
    <property type="project" value="UniProtKB-EC"/>
</dbReference>
<dbReference type="CDD" id="cd04193">
    <property type="entry name" value="UDPGlcNAc_PPase"/>
    <property type="match status" value="1"/>
</dbReference>
<dbReference type="InterPro" id="IPR029044">
    <property type="entry name" value="Nucleotide-diphossugar_trans"/>
</dbReference>
<sequence length="486" mass="54685">MTESFLKYKYEKAGQGHLFKYWDTLSEDERQSFASQLSTIQDPAAFLSDVQEAIKYSSSLAESKIYKPLPTSICCSSTIDESKKTLSIWHHEGLKLISQSKVGIILMAGGQGTRLGSSAPKGMYNVGLPSGKSLFQLQCERILKLRQLASEEFSVPSHNVHLPLYIMTSKPTRAATEMFFTKHHNFGLEPNDVIFFNQGILPAVSMDGKQFLLGSKNSIVESPDGNGGLYKALHDNKILDDFHKRSIEHIHAYCVDNILVKVADPVFIGYSAINKYDIATKVVRKQDPSEKVGLIVLDANTNAPCVIEYSEISKELSEMKDPQDPNLLMFRAANIVNHYYNVKFLSEMIPKWISSRKYLPYHIAKKKIKYFDYVTGVTKNPETPNGVKMEQFIFDVFPSVKLSRFGCLEVQRSDEFSPLKNAPGSGSSCPETCRLEFLKRSTNWLLKWGAQVDHKDTLVEVDPSTSYDGEGLQFVKGKLYHDGDIL</sequence>
<evidence type="ECO:0000256" key="3">
    <source>
        <dbReference type="ARBA" id="ARBA00012457"/>
    </source>
</evidence>